<proteinExistence type="predicted"/>
<gene>
    <name evidence="1" type="ORF">EI555_006029</name>
</gene>
<comment type="caution">
    <text evidence="1">The sequence shown here is derived from an EMBL/GenBank/DDBJ whole genome shotgun (WGS) entry which is preliminary data.</text>
</comment>
<dbReference type="EMBL" id="RWIC01002306">
    <property type="protein sequence ID" value="TKC33814.1"/>
    <property type="molecule type" value="Genomic_DNA"/>
</dbReference>
<protein>
    <submittedName>
        <fullName evidence="1">Uncharacterized protein</fullName>
    </submittedName>
</protein>
<name>A0A4U1ECN4_MONMO</name>
<dbReference type="AlphaFoldDB" id="A0A4U1ECN4"/>
<sequence length="76" mass="8319">MLFLGARSIMMYQSHTHPALHSFCSRVYSVASHFLDAGTHCLDASTVCSVVVEEFNSGDWGGGGHEGAQSRPEWVY</sequence>
<feature type="non-terminal residue" evidence="1">
    <location>
        <position position="76"/>
    </location>
</feature>
<organism evidence="1 2">
    <name type="scientific">Monodon monoceros</name>
    <name type="common">Narwhal</name>
    <name type="synonym">Ceratodon monodon</name>
    <dbReference type="NCBI Taxonomy" id="40151"/>
    <lineage>
        <taxon>Eukaryota</taxon>
        <taxon>Metazoa</taxon>
        <taxon>Chordata</taxon>
        <taxon>Craniata</taxon>
        <taxon>Vertebrata</taxon>
        <taxon>Euteleostomi</taxon>
        <taxon>Mammalia</taxon>
        <taxon>Eutheria</taxon>
        <taxon>Laurasiatheria</taxon>
        <taxon>Artiodactyla</taxon>
        <taxon>Whippomorpha</taxon>
        <taxon>Cetacea</taxon>
        <taxon>Odontoceti</taxon>
        <taxon>Monodontidae</taxon>
        <taxon>Monodon</taxon>
    </lineage>
</organism>
<evidence type="ECO:0000313" key="1">
    <source>
        <dbReference type="EMBL" id="TKC33814.1"/>
    </source>
</evidence>
<evidence type="ECO:0000313" key="2">
    <source>
        <dbReference type="Proteomes" id="UP000308365"/>
    </source>
</evidence>
<accession>A0A4U1ECN4</accession>
<dbReference type="Proteomes" id="UP000308365">
    <property type="component" value="Unassembled WGS sequence"/>
</dbReference>
<reference evidence="2" key="1">
    <citation type="journal article" date="2019" name="IScience">
        <title>Narwhal Genome Reveals Long-Term Low Genetic Diversity despite Current Large Abundance Size.</title>
        <authorList>
            <person name="Westbury M.V."/>
            <person name="Petersen B."/>
            <person name="Garde E."/>
            <person name="Heide-Jorgensen M.P."/>
            <person name="Lorenzen E.D."/>
        </authorList>
    </citation>
    <scope>NUCLEOTIDE SEQUENCE [LARGE SCALE GENOMIC DNA]</scope>
</reference>